<dbReference type="SMART" id="SM00320">
    <property type="entry name" value="WD40"/>
    <property type="match status" value="7"/>
</dbReference>
<dbReference type="PROSITE" id="PS50082">
    <property type="entry name" value="WD_REPEATS_2"/>
    <property type="match status" value="3"/>
</dbReference>
<dbReference type="InterPro" id="IPR020472">
    <property type="entry name" value="WD40_PAC1"/>
</dbReference>
<evidence type="ECO:0000256" key="4">
    <source>
        <dbReference type="SAM" id="MobiDB-lite"/>
    </source>
</evidence>
<evidence type="ECO:0000313" key="6">
    <source>
        <dbReference type="Proteomes" id="UP001457282"/>
    </source>
</evidence>
<dbReference type="PROSITE" id="PS50294">
    <property type="entry name" value="WD_REPEATS_REGION"/>
    <property type="match status" value="3"/>
</dbReference>
<dbReference type="SUPFAM" id="SSF50978">
    <property type="entry name" value="WD40 repeat-like"/>
    <property type="match status" value="1"/>
</dbReference>
<reference evidence="5 6" key="1">
    <citation type="journal article" date="2023" name="G3 (Bethesda)">
        <title>A chromosome-length genome assembly and annotation of blackberry (Rubus argutus, cv. 'Hillquist').</title>
        <authorList>
            <person name="Bruna T."/>
            <person name="Aryal R."/>
            <person name="Dudchenko O."/>
            <person name="Sargent D.J."/>
            <person name="Mead D."/>
            <person name="Buti M."/>
            <person name="Cavallini A."/>
            <person name="Hytonen T."/>
            <person name="Andres J."/>
            <person name="Pham M."/>
            <person name="Weisz D."/>
            <person name="Mascagni F."/>
            <person name="Usai G."/>
            <person name="Natali L."/>
            <person name="Bassil N."/>
            <person name="Fernandez G.E."/>
            <person name="Lomsadze A."/>
            <person name="Armour M."/>
            <person name="Olukolu B."/>
            <person name="Poorten T."/>
            <person name="Britton C."/>
            <person name="Davik J."/>
            <person name="Ashrafi H."/>
            <person name="Aiden E.L."/>
            <person name="Borodovsky M."/>
            <person name="Worthington M."/>
        </authorList>
    </citation>
    <scope>NUCLEOTIDE SEQUENCE [LARGE SCALE GENOMIC DNA]</scope>
    <source>
        <strain evidence="5">PI 553951</strain>
    </source>
</reference>
<evidence type="ECO:0008006" key="7">
    <source>
        <dbReference type="Google" id="ProtNLM"/>
    </source>
</evidence>
<evidence type="ECO:0000256" key="3">
    <source>
        <dbReference type="PROSITE-ProRule" id="PRU00221"/>
    </source>
</evidence>
<evidence type="ECO:0000256" key="1">
    <source>
        <dbReference type="ARBA" id="ARBA00022574"/>
    </source>
</evidence>
<proteinExistence type="predicted"/>
<dbReference type="Pfam" id="PF00400">
    <property type="entry name" value="WD40"/>
    <property type="match status" value="4"/>
</dbReference>
<gene>
    <name evidence="5" type="ORF">M0R45_005541</name>
</gene>
<dbReference type="Proteomes" id="UP001457282">
    <property type="component" value="Unassembled WGS sequence"/>
</dbReference>
<feature type="repeat" description="WD" evidence="3">
    <location>
        <begin position="239"/>
        <end position="272"/>
    </location>
</feature>
<dbReference type="PANTHER" id="PTHR14221:SF31">
    <property type="entry name" value="TRANSDUCIN_WD40 REPEAT-LIKE SUPERFAMILY PROTEIN"/>
    <property type="match status" value="1"/>
</dbReference>
<sequence length="694" mass="78145">MLSSDEGEKDLFFDSAEYLSSEESVIAKEELGCSKLEYEIWVNEPPSVKERRESFLRQMGLAESGSTKFCSMEMEMDFGPSSEILGLERLLGSIGASSSSCNFSSGHIEEYSSFQSREGDNQANFMYDELDRDLRDKSNLVSIQELVQVSTSGSDCSVREACSQRETEATEEECENSEGRKKRRSWWKQFINKSKRRGGKVVSEVSKPETEVFKEKRMMARQNSKRYMEFAALCTGQEIHAHSGFIWTMKFSPDGQYLATGGEDGVVRIWRVTLADASCNYLMAQGNLDRKLKKIKSGCRVIFPENSFRIKESPLQEFLGHSSDVLDLAWSNSNCLISSSMDKTVRLWKVGCSQCLNVFHHNDYVTCIQFNPLDDNYFISGSIDGKVRVWGLSDKRVVDWVDVRDVITAICYQPDGKGFAVGSVAGTCRFYEESGEESLRLVAQIHIRSRRKTSGNKITGIQFFQENSQRVMVTSEDSKVRVFDGVDLIKKYRGLPKSGSQMSASFTSSGKRIISVGEDSRVYLWDYDGPGLPSSKQTKSVRSCEHFFCEGVSVAIPWAGMGTEQRSLEAASPLYCSPTQGHIEATPGSRDSERFLLGNWFFLDGPCRGSATWPEENLPQWDSPVAGDEDDHRQHKDHQHRNKAHNHLTKSETWGLVIVTAGCDGTIKTFHNYWIARQVVEVVCVLDCSMPFSC</sequence>
<protein>
    <recommendedName>
        <fullName evidence="7">WD repeat-containing protein 44</fullName>
    </recommendedName>
</protein>
<dbReference type="InterPro" id="IPR015943">
    <property type="entry name" value="WD40/YVTN_repeat-like_dom_sf"/>
</dbReference>
<keyword evidence="2" id="KW-0677">Repeat</keyword>
<organism evidence="5 6">
    <name type="scientific">Rubus argutus</name>
    <name type="common">Southern blackberry</name>
    <dbReference type="NCBI Taxonomy" id="59490"/>
    <lineage>
        <taxon>Eukaryota</taxon>
        <taxon>Viridiplantae</taxon>
        <taxon>Streptophyta</taxon>
        <taxon>Embryophyta</taxon>
        <taxon>Tracheophyta</taxon>
        <taxon>Spermatophyta</taxon>
        <taxon>Magnoliopsida</taxon>
        <taxon>eudicotyledons</taxon>
        <taxon>Gunneridae</taxon>
        <taxon>Pentapetalae</taxon>
        <taxon>rosids</taxon>
        <taxon>fabids</taxon>
        <taxon>Rosales</taxon>
        <taxon>Rosaceae</taxon>
        <taxon>Rosoideae</taxon>
        <taxon>Rosoideae incertae sedis</taxon>
        <taxon>Rubus</taxon>
    </lineage>
</organism>
<evidence type="ECO:0000313" key="5">
    <source>
        <dbReference type="EMBL" id="KAK9950035.1"/>
    </source>
</evidence>
<dbReference type="InterPro" id="IPR040324">
    <property type="entry name" value="WDR44/Dgr2"/>
</dbReference>
<evidence type="ECO:0000256" key="2">
    <source>
        <dbReference type="ARBA" id="ARBA00022737"/>
    </source>
</evidence>
<dbReference type="PRINTS" id="PR00320">
    <property type="entry name" value="GPROTEINBRPT"/>
</dbReference>
<name>A0AAW1YNJ6_RUBAR</name>
<dbReference type="FunFam" id="2.130.10.10:FF:000849">
    <property type="entry name" value="WD repeat-containing protein 44"/>
    <property type="match status" value="1"/>
</dbReference>
<dbReference type="PANTHER" id="PTHR14221">
    <property type="entry name" value="WD REPEAT DOMAIN 44"/>
    <property type="match status" value="1"/>
</dbReference>
<dbReference type="Gene3D" id="2.130.10.10">
    <property type="entry name" value="YVTN repeat-like/Quinoprotein amine dehydrogenase"/>
    <property type="match status" value="1"/>
</dbReference>
<dbReference type="InterPro" id="IPR036322">
    <property type="entry name" value="WD40_repeat_dom_sf"/>
</dbReference>
<dbReference type="InterPro" id="IPR001680">
    <property type="entry name" value="WD40_rpt"/>
</dbReference>
<feature type="repeat" description="WD" evidence="3">
    <location>
        <begin position="318"/>
        <end position="358"/>
    </location>
</feature>
<dbReference type="EMBL" id="JBEDUW010000001">
    <property type="protein sequence ID" value="KAK9950035.1"/>
    <property type="molecule type" value="Genomic_DNA"/>
</dbReference>
<comment type="caution">
    <text evidence="5">The sequence shown here is derived from an EMBL/GenBank/DDBJ whole genome shotgun (WGS) entry which is preliminary data.</text>
</comment>
<feature type="repeat" description="WD" evidence="3">
    <location>
        <begin position="358"/>
        <end position="400"/>
    </location>
</feature>
<accession>A0AAW1YNJ6</accession>
<feature type="compositionally biased region" description="Basic residues" evidence="4">
    <location>
        <begin position="635"/>
        <end position="646"/>
    </location>
</feature>
<keyword evidence="6" id="KW-1185">Reference proteome</keyword>
<dbReference type="AlphaFoldDB" id="A0AAW1YNJ6"/>
<keyword evidence="1 3" id="KW-0853">WD repeat</keyword>
<feature type="region of interest" description="Disordered" evidence="4">
    <location>
        <begin position="618"/>
        <end position="646"/>
    </location>
</feature>